<proteinExistence type="predicted"/>
<dbReference type="RefSeq" id="WP_344057918.1">
    <property type="nucleotide sequence ID" value="NZ_BAAAOH010000001.1"/>
</dbReference>
<dbReference type="InterPro" id="IPR050266">
    <property type="entry name" value="AB_hydrolase_sf"/>
</dbReference>
<protein>
    <submittedName>
        <fullName evidence="2">Alpha/beta fold hydrolase</fullName>
    </submittedName>
</protein>
<evidence type="ECO:0000259" key="1">
    <source>
        <dbReference type="Pfam" id="PF00561"/>
    </source>
</evidence>
<feature type="domain" description="AB hydrolase-1" evidence="1">
    <location>
        <begin position="31"/>
        <end position="228"/>
    </location>
</feature>
<gene>
    <name evidence="2" type="ORF">GCM10009777_03380</name>
</gene>
<comment type="caution">
    <text evidence="2">The sequence shown here is derived from an EMBL/GenBank/DDBJ whole genome shotgun (WGS) entry which is preliminary data.</text>
</comment>
<organism evidence="2 3">
    <name type="scientific">Microbacterium pumilum</name>
    <dbReference type="NCBI Taxonomy" id="344165"/>
    <lineage>
        <taxon>Bacteria</taxon>
        <taxon>Bacillati</taxon>
        <taxon>Actinomycetota</taxon>
        <taxon>Actinomycetes</taxon>
        <taxon>Micrococcales</taxon>
        <taxon>Microbacteriaceae</taxon>
        <taxon>Microbacterium</taxon>
    </lineage>
</organism>
<keyword evidence="3" id="KW-1185">Reference proteome</keyword>
<sequence>MDTRVDRLRITTRVGPLDVRQVGHGSVALLWHSLFIDSTSWQRVEPELAEHRRLILIDGPGHGQSGDPGHRYNMGDCAAAAFEVLDALAVTDKVDWVGNAWGGHVGIVAATNQPGRLRSLIALGTPVRAYRSAERRRVRLLSLAYRVLGPAKFLTDGVAEVQLSAATREHDHEAVALTTDFLRTADRRRLYNAIRSISLGREDLESRLPGIDIPTLFVTGSDHAGFTPDEARAAISQVRDGRVEVVADAAYLIPLEQPGRTVELVEDFWRSIT</sequence>
<accession>A0ABP5D546</accession>
<dbReference type="Pfam" id="PF00561">
    <property type="entry name" value="Abhydrolase_1"/>
    <property type="match status" value="1"/>
</dbReference>
<dbReference type="GO" id="GO:0016787">
    <property type="term" value="F:hydrolase activity"/>
    <property type="evidence" value="ECO:0007669"/>
    <property type="project" value="UniProtKB-KW"/>
</dbReference>
<dbReference type="Proteomes" id="UP001500326">
    <property type="component" value="Unassembled WGS sequence"/>
</dbReference>
<evidence type="ECO:0000313" key="3">
    <source>
        <dbReference type="Proteomes" id="UP001500326"/>
    </source>
</evidence>
<dbReference type="PANTHER" id="PTHR43798">
    <property type="entry name" value="MONOACYLGLYCEROL LIPASE"/>
    <property type="match status" value="1"/>
</dbReference>
<keyword evidence="2" id="KW-0378">Hydrolase</keyword>
<dbReference type="InterPro" id="IPR000073">
    <property type="entry name" value="AB_hydrolase_1"/>
</dbReference>
<reference evidence="3" key="1">
    <citation type="journal article" date="2019" name="Int. J. Syst. Evol. Microbiol.">
        <title>The Global Catalogue of Microorganisms (GCM) 10K type strain sequencing project: providing services to taxonomists for standard genome sequencing and annotation.</title>
        <authorList>
            <consortium name="The Broad Institute Genomics Platform"/>
            <consortium name="The Broad Institute Genome Sequencing Center for Infectious Disease"/>
            <person name="Wu L."/>
            <person name="Ma J."/>
        </authorList>
    </citation>
    <scope>NUCLEOTIDE SEQUENCE [LARGE SCALE GENOMIC DNA]</scope>
    <source>
        <strain evidence="3">JCM 14902</strain>
    </source>
</reference>
<name>A0ABP5D546_9MICO</name>
<dbReference type="Gene3D" id="3.40.50.1820">
    <property type="entry name" value="alpha/beta hydrolase"/>
    <property type="match status" value="1"/>
</dbReference>
<dbReference type="EMBL" id="BAAAOH010000001">
    <property type="protein sequence ID" value="GAA1974257.1"/>
    <property type="molecule type" value="Genomic_DNA"/>
</dbReference>
<evidence type="ECO:0000313" key="2">
    <source>
        <dbReference type="EMBL" id="GAA1974257.1"/>
    </source>
</evidence>
<dbReference type="InterPro" id="IPR029058">
    <property type="entry name" value="AB_hydrolase_fold"/>
</dbReference>
<dbReference type="SUPFAM" id="SSF53474">
    <property type="entry name" value="alpha/beta-Hydrolases"/>
    <property type="match status" value="1"/>
</dbReference>